<accession>A0A2P2PS31</accession>
<dbReference type="AlphaFoldDB" id="A0A2P2PS31"/>
<dbReference type="EMBL" id="GGEC01077064">
    <property type="protein sequence ID" value="MBX57548.1"/>
    <property type="molecule type" value="Transcribed_RNA"/>
</dbReference>
<protein>
    <submittedName>
        <fullName evidence="1">Uncharacterized protein</fullName>
    </submittedName>
</protein>
<sequence length="24" mass="2765">MNAILIPEGRVSSYMKFWFLDSGC</sequence>
<organism evidence="1">
    <name type="scientific">Rhizophora mucronata</name>
    <name type="common">Asiatic mangrove</name>
    <dbReference type="NCBI Taxonomy" id="61149"/>
    <lineage>
        <taxon>Eukaryota</taxon>
        <taxon>Viridiplantae</taxon>
        <taxon>Streptophyta</taxon>
        <taxon>Embryophyta</taxon>
        <taxon>Tracheophyta</taxon>
        <taxon>Spermatophyta</taxon>
        <taxon>Magnoliopsida</taxon>
        <taxon>eudicotyledons</taxon>
        <taxon>Gunneridae</taxon>
        <taxon>Pentapetalae</taxon>
        <taxon>rosids</taxon>
        <taxon>fabids</taxon>
        <taxon>Malpighiales</taxon>
        <taxon>Rhizophoraceae</taxon>
        <taxon>Rhizophora</taxon>
    </lineage>
</organism>
<name>A0A2P2PS31_RHIMU</name>
<evidence type="ECO:0000313" key="1">
    <source>
        <dbReference type="EMBL" id="MBX57548.1"/>
    </source>
</evidence>
<reference evidence="1" key="1">
    <citation type="submission" date="2018-02" db="EMBL/GenBank/DDBJ databases">
        <title>Rhizophora mucronata_Transcriptome.</title>
        <authorList>
            <person name="Meera S.P."/>
            <person name="Sreeshan A."/>
            <person name="Augustine A."/>
        </authorList>
    </citation>
    <scope>NUCLEOTIDE SEQUENCE</scope>
    <source>
        <tissue evidence="1">Leaf</tissue>
    </source>
</reference>
<proteinExistence type="predicted"/>